<feature type="transmembrane region" description="Helical" evidence="1">
    <location>
        <begin position="238"/>
        <end position="267"/>
    </location>
</feature>
<sequence>MIWIKDLIDLLNFIFGVTFTSIALKKSYKILLKNKKNNNGYSHIIMGLSTFGLISSIFQFIFKFHLIIYDGEIIIIIDFFDQLLFNQHTNRFIISFYTFLCYSNIAFPTAIVFASYTIMCRNIQLSKGKTIAIIFYVILAGIVTCIPVYIMLENELPSYIWVKYVELRNYQTLFVSKSSRAISCKATSPLVHLLFYSYASYFIINIGMIFVLYYKYITYMKQWSLIMSNHTKNMYTDFTRLLSFQAFFPIILILIPIIFLYIGVAFGFYEKVEIYGTKVYQLICSISTINSVLFLVLPTKNRRELLIFFKKHYSRMAIIV</sequence>
<organism evidence="2 3">
    <name type="scientific">Strongyloides papillosus</name>
    <name type="common">Intestinal threadworm</name>
    <dbReference type="NCBI Taxonomy" id="174720"/>
    <lineage>
        <taxon>Eukaryota</taxon>
        <taxon>Metazoa</taxon>
        <taxon>Ecdysozoa</taxon>
        <taxon>Nematoda</taxon>
        <taxon>Chromadorea</taxon>
        <taxon>Rhabditida</taxon>
        <taxon>Tylenchina</taxon>
        <taxon>Panagrolaimomorpha</taxon>
        <taxon>Strongyloidoidea</taxon>
        <taxon>Strongyloididae</taxon>
        <taxon>Strongyloides</taxon>
    </lineage>
</organism>
<dbReference type="WBParaSite" id="SPAL_0001229000.1">
    <property type="protein sequence ID" value="SPAL_0001229000.1"/>
    <property type="gene ID" value="SPAL_0001229000"/>
</dbReference>
<feature type="transmembrane region" description="Helical" evidence="1">
    <location>
        <begin position="92"/>
        <end position="119"/>
    </location>
</feature>
<dbReference type="AlphaFoldDB" id="A0A0N5C2T0"/>
<feature type="transmembrane region" description="Helical" evidence="1">
    <location>
        <begin position="6"/>
        <end position="24"/>
    </location>
</feature>
<feature type="transmembrane region" description="Helical" evidence="1">
    <location>
        <begin position="44"/>
        <end position="62"/>
    </location>
</feature>
<keyword evidence="1" id="KW-1133">Transmembrane helix</keyword>
<name>A0A0N5C2T0_STREA</name>
<keyword evidence="1" id="KW-0472">Membrane</keyword>
<feature type="transmembrane region" description="Helical" evidence="1">
    <location>
        <begin position="131"/>
        <end position="152"/>
    </location>
</feature>
<keyword evidence="2" id="KW-1185">Reference proteome</keyword>
<evidence type="ECO:0000313" key="3">
    <source>
        <dbReference type="WBParaSite" id="SPAL_0001229000.1"/>
    </source>
</evidence>
<reference evidence="3" key="1">
    <citation type="submission" date="2017-02" db="UniProtKB">
        <authorList>
            <consortium name="WormBaseParasite"/>
        </authorList>
    </citation>
    <scope>IDENTIFICATION</scope>
</reference>
<dbReference type="InterPro" id="IPR019428">
    <property type="entry name" value="7TM_GPCR_serpentine_rcpt_Str"/>
</dbReference>
<keyword evidence="1" id="KW-0812">Transmembrane</keyword>
<dbReference type="SUPFAM" id="SSF81321">
    <property type="entry name" value="Family A G protein-coupled receptor-like"/>
    <property type="match status" value="1"/>
</dbReference>
<evidence type="ECO:0000256" key="1">
    <source>
        <dbReference type="SAM" id="Phobius"/>
    </source>
</evidence>
<proteinExistence type="predicted"/>
<evidence type="ECO:0000313" key="2">
    <source>
        <dbReference type="Proteomes" id="UP000046392"/>
    </source>
</evidence>
<dbReference type="Pfam" id="PF10326">
    <property type="entry name" value="7TM_GPCR_Str"/>
    <property type="match status" value="1"/>
</dbReference>
<feature type="transmembrane region" description="Helical" evidence="1">
    <location>
        <begin position="198"/>
        <end position="217"/>
    </location>
</feature>
<protein>
    <submittedName>
        <fullName evidence="3">G_PROTEIN_RECEP_F1_2 domain-containing protein</fullName>
    </submittedName>
</protein>
<dbReference type="Proteomes" id="UP000046392">
    <property type="component" value="Unplaced"/>
</dbReference>
<feature type="transmembrane region" description="Helical" evidence="1">
    <location>
        <begin position="279"/>
        <end position="297"/>
    </location>
</feature>
<accession>A0A0N5C2T0</accession>